<keyword evidence="1" id="KW-0472">Membrane</keyword>
<dbReference type="EMBL" id="GGMS01007211">
    <property type="protein sequence ID" value="MBY76414.1"/>
    <property type="molecule type" value="Transcribed_RNA"/>
</dbReference>
<evidence type="ECO:0000313" key="2">
    <source>
        <dbReference type="EMBL" id="MBY76414.1"/>
    </source>
</evidence>
<proteinExistence type="predicted"/>
<protein>
    <submittedName>
        <fullName evidence="2">Uncharacterized protein</fullName>
    </submittedName>
</protein>
<accession>A0A2S2QFB6</accession>
<evidence type="ECO:0000256" key="1">
    <source>
        <dbReference type="SAM" id="Phobius"/>
    </source>
</evidence>
<keyword evidence="1" id="KW-0812">Transmembrane</keyword>
<reference evidence="2" key="1">
    <citation type="submission" date="2018-04" db="EMBL/GenBank/DDBJ databases">
        <title>Transcriptome assembly of Sipha flava.</title>
        <authorList>
            <person name="Scully E.D."/>
            <person name="Geib S.M."/>
            <person name="Palmer N.A."/>
            <person name="Koch K."/>
            <person name="Bradshaw J."/>
            <person name="Heng-Moss T."/>
            <person name="Sarath G."/>
        </authorList>
    </citation>
    <scope>NUCLEOTIDE SEQUENCE</scope>
</reference>
<keyword evidence="1" id="KW-1133">Transmembrane helix</keyword>
<gene>
    <name evidence="2" type="ORF">g.114644</name>
</gene>
<organism evidence="2">
    <name type="scientific">Sipha flava</name>
    <name type="common">yellow sugarcane aphid</name>
    <dbReference type="NCBI Taxonomy" id="143950"/>
    <lineage>
        <taxon>Eukaryota</taxon>
        <taxon>Metazoa</taxon>
        <taxon>Ecdysozoa</taxon>
        <taxon>Arthropoda</taxon>
        <taxon>Hexapoda</taxon>
        <taxon>Insecta</taxon>
        <taxon>Pterygota</taxon>
        <taxon>Neoptera</taxon>
        <taxon>Paraneoptera</taxon>
        <taxon>Hemiptera</taxon>
        <taxon>Sternorrhyncha</taxon>
        <taxon>Aphidomorpha</taxon>
        <taxon>Aphidoidea</taxon>
        <taxon>Aphididae</taxon>
        <taxon>Sipha</taxon>
    </lineage>
</organism>
<name>A0A2S2QFB6_9HEMI</name>
<sequence length="123" mass="14496">MFLIIIIIIIINVMNTKKKYNNNDISNILYNNCIIYNFLDSVVLPEFRFKRFFFFLTYSNYIIMCTSVLGTKNILTRRRNTNKIIQINFSYINSILFTQFITAGGDKIARIHSVHNNLTPKKT</sequence>
<dbReference type="AlphaFoldDB" id="A0A2S2QFB6"/>
<feature type="transmembrane region" description="Helical" evidence="1">
    <location>
        <begin position="52"/>
        <end position="70"/>
    </location>
</feature>